<evidence type="ECO:0000256" key="2">
    <source>
        <dbReference type="SAM" id="Phobius"/>
    </source>
</evidence>
<feature type="transmembrane region" description="Helical" evidence="2">
    <location>
        <begin position="93"/>
        <end position="122"/>
    </location>
</feature>
<dbReference type="Proteomes" id="UP000177605">
    <property type="component" value="Unassembled WGS sequence"/>
</dbReference>
<protein>
    <submittedName>
        <fullName evidence="3">Uncharacterized protein</fullName>
    </submittedName>
</protein>
<sequence length="150" mass="16878">MTDEDVIKLNLSRERRDYEEKMLKEQTEREFEETKPKKMPTVILFSALFLSMIQIGIEGLTLGTLGWIISAPINGGLYLVLRPYSKYLKTFKWLPGASMVISSLPLIGLIPADILAIFFVYFMSRSALASHLAQAAEKTHLGTNKLTAQP</sequence>
<comment type="caution">
    <text evidence="3">The sequence shown here is derived from an EMBL/GenBank/DDBJ whole genome shotgun (WGS) entry which is preliminary data.</text>
</comment>
<gene>
    <name evidence="3" type="ORF">A2669_01565</name>
</gene>
<evidence type="ECO:0000256" key="1">
    <source>
        <dbReference type="SAM" id="Coils"/>
    </source>
</evidence>
<reference evidence="3 4" key="1">
    <citation type="journal article" date="2016" name="Nat. Commun.">
        <title>Thousands of microbial genomes shed light on interconnected biogeochemical processes in an aquifer system.</title>
        <authorList>
            <person name="Anantharaman K."/>
            <person name="Brown C.T."/>
            <person name="Hug L.A."/>
            <person name="Sharon I."/>
            <person name="Castelle C.J."/>
            <person name="Probst A.J."/>
            <person name="Thomas B.C."/>
            <person name="Singh A."/>
            <person name="Wilkins M.J."/>
            <person name="Karaoz U."/>
            <person name="Brodie E.L."/>
            <person name="Williams K.H."/>
            <person name="Hubbard S.S."/>
            <person name="Banfield J.F."/>
        </authorList>
    </citation>
    <scope>NUCLEOTIDE SEQUENCE [LARGE SCALE GENOMIC DNA]</scope>
</reference>
<feature type="coiled-coil region" evidence="1">
    <location>
        <begin position="8"/>
        <end position="35"/>
    </location>
</feature>
<dbReference type="AlphaFoldDB" id="A0A1F8EZY1"/>
<name>A0A1F8EZY1_9BACT</name>
<keyword evidence="2" id="KW-1133">Transmembrane helix</keyword>
<keyword evidence="1" id="KW-0175">Coiled coil</keyword>
<evidence type="ECO:0000313" key="3">
    <source>
        <dbReference type="EMBL" id="OGN06434.1"/>
    </source>
</evidence>
<keyword evidence="2" id="KW-0472">Membrane</keyword>
<accession>A0A1F8EZY1</accession>
<evidence type="ECO:0000313" key="4">
    <source>
        <dbReference type="Proteomes" id="UP000177605"/>
    </source>
</evidence>
<organism evidence="3 4">
    <name type="scientific">Candidatus Yanofskybacteria bacterium RIFCSPHIGHO2_01_FULL_48_25b</name>
    <dbReference type="NCBI Taxonomy" id="1802672"/>
    <lineage>
        <taxon>Bacteria</taxon>
        <taxon>Candidatus Yanofskyibacteriota</taxon>
    </lineage>
</organism>
<dbReference type="EMBL" id="MGJM01000014">
    <property type="protein sequence ID" value="OGN06434.1"/>
    <property type="molecule type" value="Genomic_DNA"/>
</dbReference>
<proteinExistence type="predicted"/>
<keyword evidence="2" id="KW-0812">Transmembrane</keyword>